<reference evidence="1" key="1">
    <citation type="submission" date="2014-05" db="EMBL/GenBank/DDBJ databases">
        <authorList>
            <person name="Horn Fabian"/>
        </authorList>
    </citation>
    <scope>NUCLEOTIDE SEQUENCE</scope>
</reference>
<accession>A0A061A3W2</accession>
<dbReference type="AlphaFoldDB" id="A0A061A3W2"/>
<sequence length="59" mass="6366">METGFHQCGTFVIPSETRKSLEALVTEAITNPGAPPYRDAVAQLNMLRAACQAKIDTMA</sequence>
<organism evidence="1">
    <name type="scientific">Streptomyces iranensis</name>
    <dbReference type="NCBI Taxonomy" id="576784"/>
    <lineage>
        <taxon>Bacteria</taxon>
        <taxon>Bacillati</taxon>
        <taxon>Actinomycetota</taxon>
        <taxon>Actinomycetes</taxon>
        <taxon>Kitasatosporales</taxon>
        <taxon>Streptomycetaceae</taxon>
        <taxon>Streptomyces</taxon>
        <taxon>Streptomyces violaceusniger group</taxon>
    </lineage>
</organism>
<protein>
    <submittedName>
        <fullName evidence="1">Uncharacterized protein</fullName>
    </submittedName>
</protein>
<gene>
    <name evidence="1" type="ORF">SIRAN6673</name>
</gene>
<proteinExistence type="predicted"/>
<evidence type="ECO:0000313" key="1">
    <source>
        <dbReference type="EMBL" id="CDR10089.1"/>
    </source>
</evidence>
<dbReference type="HOGENOM" id="CLU_2958880_0_0_11"/>
<name>A0A061A3W2_9ACTN</name>
<dbReference type="GeneID" id="32467446"/>
<dbReference type="EMBL" id="LK022848">
    <property type="protein sequence ID" value="CDR10089.1"/>
    <property type="molecule type" value="Genomic_DNA"/>
</dbReference>
<dbReference type="PATRIC" id="fig|576784.4.peg.6804"/>